<dbReference type="Proteomes" id="UP000323521">
    <property type="component" value="Chromosome"/>
</dbReference>
<evidence type="ECO:0000256" key="1">
    <source>
        <dbReference type="ARBA" id="ARBA00003926"/>
    </source>
</evidence>
<comment type="function">
    <text evidence="1 17">Probable transporter of a GTP-driven Fe(2+) uptake system.</text>
</comment>
<dbReference type="Pfam" id="PF17910">
    <property type="entry name" value="FeoB_Cyto"/>
    <property type="match status" value="1"/>
</dbReference>
<dbReference type="PANTHER" id="PTHR43185">
    <property type="entry name" value="FERROUS IRON TRANSPORT PROTEIN B"/>
    <property type="match status" value="1"/>
</dbReference>
<evidence type="ECO:0000256" key="17">
    <source>
        <dbReference type="RuleBase" id="RU362098"/>
    </source>
</evidence>
<dbReference type="InterPro" id="IPR050860">
    <property type="entry name" value="FeoB_GTPase"/>
</dbReference>
<feature type="transmembrane region" description="Helical" evidence="17">
    <location>
        <begin position="293"/>
        <end position="312"/>
    </location>
</feature>
<evidence type="ECO:0000256" key="8">
    <source>
        <dbReference type="ARBA" id="ARBA00022741"/>
    </source>
</evidence>
<dbReference type="PRINTS" id="PR00326">
    <property type="entry name" value="GTP1OBG"/>
</dbReference>
<dbReference type="Pfam" id="PF07670">
    <property type="entry name" value="Gate"/>
    <property type="match status" value="2"/>
</dbReference>
<keyword evidence="8 15" id="KW-0547">Nucleotide-binding</keyword>
<dbReference type="EMBL" id="CP017634">
    <property type="protein sequence ID" value="ATW26428.1"/>
    <property type="molecule type" value="Genomic_DNA"/>
</dbReference>
<evidence type="ECO:0000313" key="20">
    <source>
        <dbReference type="Proteomes" id="UP000323521"/>
    </source>
</evidence>
<dbReference type="NCBIfam" id="TIGR00231">
    <property type="entry name" value="small_GTP"/>
    <property type="match status" value="1"/>
</dbReference>
<name>A0A3G1KVC0_FORW1</name>
<evidence type="ECO:0000256" key="15">
    <source>
        <dbReference type="PIRSR" id="PIRSR603373-1"/>
    </source>
</evidence>
<organism evidence="19 20">
    <name type="scientific">Formimonas warabiya</name>
    <dbReference type="NCBI Taxonomy" id="1761012"/>
    <lineage>
        <taxon>Bacteria</taxon>
        <taxon>Bacillati</taxon>
        <taxon>Bacillota</taxon>
        <taxon>Clostridia</taxon>
        <taxon>Eubacteriales</taxon>
        <taxon>Peptococcaceae</taxon>
        <taxon>Candidatus Formimonas</taxon>
    </lineage>
</organism>
<protein>
    <recommendedName>
        <fullName evidence="14 17">Ferrous iron transport protein B</fullName>
    </recommendedName>
</protein>
<evidence type="ECO:0000256" key="3">
    <source>
        <dbReference type="ARBA" id="ARBA00022448"/>
    </source>
</evidence>
<keyword evidence="20" id="KW-1185">Reference proteome</keyword>
<evidence type="ECO:0000256" key="9">
    <source>
        <dbReference type="ARBA" id="ARBA00022989"/>
    </source>
</evidence>
<feature type="binding site" evidence="15">
    <location>
        <begin position="10"/>
        <end position="17"/>
    </location>
    <ligand>
        <name>GTP</name>
        <dbReference type="ChEBI" id="CHEBI:37565"/>
        <label>1</label>
    </ligand>
</feature>
<dbReference type="NCBIfam" id="TIGR00437">
    <property type="entry name" value="feoB"/>
    <property type="match status" value="1"/>
</dbReference>
<feature type="domain" description="FeoB-type G" evidence="18">
    <location>
        <begin position="3"/>
        <end position="165"/>
    </location>
</feature>
<keyword evidence="12 15" id="KW-0342">GTP-binding</keyword>
<feature type="binding site" evidence="16">
    <location>
        <position position="25"/>
    </location>
    <ligand>
        <name>Mg(2+)</name>
        <dbReference type="ChEBI" id="CHEBI:18420"/>
        <label>2</label>
    </ligand>
</feature>
<dbReference type="KEGG" id="fwa:DCMF_18200"/>
<dbReference type="PANTHER" id="PTHR43185:SF1">
    <property type="entry name" value="FE(2+) TRANSPORTER FEOB"/>
    <property type="match status" value="1"/>
</dbReference>
<dbReference type="InterPro" id="IPR003373">
    <property type="entry name" value="Fe2_transport_prot-B"/>
</dbReference>
<feature type="transmembrane region" description="Helical" evidence="17">
    <location>
        <begin position="638"/>
        <end position="661"/>
    </location>
</feature>
<feature type="binding site" evidence="15">
    <location>
        <begin position="35"/>
        <end position="39"/>
    </location>
    <ligand>
        <name>GTP</name>
        <dbReference type="ChEBI" id="CHEBI:37565"/>
        <label>2</label>
    </ligand>
</feature>
<dbReference type="Gene3D" id="3.40.50.300">
    <property type="entry name" value="P-loop containing nucleotide triphosphate hydrolases"/>
    <property type="match status" value="1"/>
</dbReference>
<feature type="binding site" evidence="16">
    <location>
        <position position="24"/>
    </location>
    <ligand>
        <name>Mg(2+)</name>
        <dbReference type="ChEBI" id="CHEBI:18420"/>
        <label>2</label>
    </ligand>
</feature>
<feature type="binding site" evidence="16">
    <location>
        <position position="21"/>
    </location>
    <ligand>
        <name>Mg(2+)</name>
        <dbReference type="ChEBI" id="CHEBI:18420"/>
        <label>2</label>
    </ligand>
</feature>
<dbReference type="InterPro" id="IPR005225">
    <property type="entry name" value="Small_GTP-bd"/>
</dbReference>
<gene>
    <name evidence="19" type="ORF">DCMF_18200</name>
</gene>
<dbReference type="Pfam" id="PF02421">
    <property type="entry name" value="FeoB_N"/>
    <property type="match status" value="1"/>
</dbReference>
<keyword evidence="16" id="KW-0479">Metal-binding</keyword>
<accession>A0A3G1KVC0</accession>
<keyword evidence="11" id="KW-0406">Ion transport</keyword>
<keyword evidence="6" id="KW-0997">Cell inner membrane</keyword>
<feature type="transmembrane region" description="Helical" evidence="17">
    <location>
        <begin position="349"/>
        <end position="378"/>
    </location>
</feature>
<reference evidence="19 20" key="1">
    <citation type="submission" date="2016-10" db="EMBL/GenBank/DDBJ databases">
        <title>Complete Genome Sequence of Peptococcaceae strain DCMF.</title>
        <authorList>
            <person name="Edwards R.J."/>
            <person name="Holland S.I."/>
            <person name="Deshpande N.P."/>
            <person name="Wong Y.K."/>
            <person name="Ertan H."/>
            <person name="Manefield M."/>
            <person name="Russell T.L."/>
            <person name="Lee M.J."/>
        </authorList>
    </citation>
    <scope>NUCLEOTIDE SEQUENCE [LARGE SCALE GENOMIC DNA]</scope>
    <source>
        <strain evidence="19 20">DCMF</strain>
    </source>
</reference>
<dbReference type="Gene3D" id="1.10.287.1770">
    <property type="match status" value="1"/>
</dbReference>
<dbReference type="GO" id="GO:0005525">
    <property type="term" value="F:GTP binding"/>
    <property type="evidence" value="ECO:0007669"/>
    <property type="project" value="UniProtKB-KW"/>
</dbReference>
<evidence type="ECO:0000256" key="7">
    <source>
        <dbReference type="ARBA" id="ARBA00022692"/>
    </source>
</evidence>
<keyword evidence="9 17" id="KW-1133">Transmembrane helix</keyword>
<evidence type="ECO:0000256" key="5">
    <source>
        <dbReference type="ARBA" id="ARBA00022496"/>
    </source>
</evidence>
<dbReference type="RefSeq" id="WP_148135739.1">
    <property type="nucleotide sequence ID" value="NZ_CP017634.1"/>
</dbReference>
<dbReference type="InterPro" id="IPR030389">
    <property type="entry name" value="G_FEOB_dom"/>
</dbReference>
<keyword evidence="13 17" id="KW-0472">Membrane</keyword>
<dbReference type="InterPro" id="IPR006073">
    <property type="entry name" value="GTP-bd"/>
</dbReference>
<feature type="transmembrane region" description="Helical" evidence="17">
    <location>
        <begin position="464"/>
        <end position="485"/>
    </location>
</feature>
<feature type="binding site" evidence="15">
    <location>
        <begin position="56"/>
        <end position="59"/>
    </location>
    <ligand>
        <name>GTP</name>
        <dbReference type="ChEBI" id="CHEBI:37565"/>
        <label>3</label>
    </ligand>
</feature>
<evidence type="ECO:0000256" key="6">
    <source>
        <dbReference type="ARBA" id="ARBA00022519"/>
    </source>
</evidence>
<feature type="transmembrane region" description="Helical" evidence="17">
    <location>
        <begin position="432"/>
        <end position="458"/>
    </location>
</feature>
<feature type="binding site" evidence="15">
    <location>
        <begin position="116"/>
        <end position="119"/>
    </location>
    <ligand>
        <name>GTP</name>
        <dbReference type="ChEBI" id="CHEBI:37565"/>
        <label>4</label>
    </ligand>
</feature>
<keyword evidence="16" id="KW-0460">Magnesium</keyword>
<dbReference type="FunFam" id="3.40.50.300:FF:000426">
    <property type="entry name" value="Ferrous iron transport protein B"/>
    <property type="match status" value="1"/>
</dbReference>
<dbReference type="PROSITE" id="PS51711">
    <property type="entry name" value="G_FEOB"/>
    <property type="match status" value="1"/>
</dbReference>
<dbReference type="GO" id="GO:0005886">
    <property type="term" value="C:plasma membrane"/>
    <property type="evidence" value="ECO:0007669"/>
    <property type="project" value="UniProtKB-SubCell"/>
</dbReference>
<evidence type="ECO:0000256" key="16">
    <source>
        <dbReference type="PIRSR" id="PIRSR603373-2"/>
    </source>
</evidence>
<evidence type="ECO:0000256" key="13">
    <source>
        <dbReference type="ARBA" id="ARBA00023136"/>
    </source>
</evidence>
<keyword evidence="3 17" id="KW-0813">Transport</keyword>
<comment type="subcellular location">
    <subcellularLocation>
        <location evidence="2">Cell inner membrane</location>
        <topology evidence="2">Multi-pass membrane protein</topology>
    </subcellularLocation>
    <subcellularLocation>
        <location evidence="17">Cell membrane</location>
        <topology evidence="17">Multi-pass membrane protein</topology>
    </subcellularLocation>
</comment>
<feature type="transmembrane region" description="Helical" evidence="17">
    <location>
        <begin position="527"/>
        <end position="547"/>
    </location>
</feature>
<dbReference type="CDD" id="cd01879">
    <property type="entry name" value="FeoB"/>
    <property type="match status" value="1"/>
</dbReference>
<evidence type="ECO:0000256" key="12">
    <source>
        <dbReference type="ARBA" id="ARBA00023134"/>
    </source>
</evidence>
<dbReference type="OrthoDB" id="9809127at2"/>
<sequence length="699" mass="77374">MKTITLALAGNPNSGKTTIYNHLTGARQHVGNYPGVTVEKREGKKIYRDYEFTIIDLPGIYSLTAYSPDEVVARNVLLEEKIDLIVDIADATNVERHFGLTVQLKELGLPMVLGLNMMDLARDQGFTFNFPLLSQLFGMPVLPVIGTKNEGVNELLNAAIDLMEGKEKSAERPVRYQRDIETQIGYIQALMPNIYEKNSLVDRKRKEVVDRWAAVKLLEKDPDVVARVKKSPQSQPVLAQMEKSRRILREQYGEDPELIMVDSRYAFARGAIREAVIFPGEDRATLTEKIDRIILNRVLGLPVFLIAMWLLFQLTFSLGQFPVGWIESGVAFLADVVGRGMPEGLLKSLIVDGIIGGVGGVIVFLPNVLLLFLGITFLEGTGYMARAAFVMDRLMHNMGLHGKSFIPMVLGFGCSIPGIMATRTLENPRDRLVTILVVPLMSCGARLPVYTLLAGAFFSPGNAGNAIFSIYIIGIILAVIMAKVFRTWVLPGPSEPFVMELPVYRLPVWKSVLLQVWERALLYLKKAGTVILAASVLMWVFFTFPVAEQQPHPDPSVQMEESFAGRIGHGIEPLIKPLGFDWKTGVALLAGFAAKEVVVSTMGTLYSIESGDPGDGTGEVPEESYAARVKEQSGFTPLTAYGFMLFVLIYVPCLSTVAVVYRETNGWRWPMFLIGYTMTLAWLVSFLVYQGGSFLGIGR</sequence>
<evidence type="ECO:0000256" key="4">
    <source>
        <dbReference type="ARBA" id="ARBA00022475"/>
    </source>
</evidence>
<dbReference type="InterPro" id="IPR011642">
    <property type="entry name" value="Gate_dom"/>
</dbReference>
<dbReference type="InterPro" id="IPR027417">
    <property type="entry name" value="P-loop_NTPase"/>
</dbReference>
<evidence type="ECO:0000256" key="11">
    <source>
        <dbReference type="ARBA" id="ARBA00023065"/>
    </source>
</evidence>
<evidence type="ECO:0000313" key="19">
    <source>
        <dbReference type="EMBL" id="ATW26428.1"/>
    </source>
</evidence>
<keyword evidence="10 17" id="KW-0408">Iron</keyword>
<evidence type="ECO:0000256" key="2">
    <source>
        <dbReference type="ARBA" id="ARBA00004429"/>
    </source>
</evidence>
<keyword evidence="4" id="KW-1003">Cell membrane</keyword>
<keyword evidence="7 17" id="KW-0812">Transmembrane</keyword>
<proteinExistence type="inferred from homology"/>
<dbReference type="GO" id="GO:0015093">
    <property type="term" value="F:ferrous iron transmembrane transporter activity"/>
    <property type="evidence" value="ECO:0007669"/>
    <property type="project" value="UniProtKB-UniRule"/>
</dbReference>
<dbReference type="InterPro" id="IPR041069">
    <property type="entry name" value="FeoB_Cyto"/>
</dbReference>
<evidence type="ECO:0000259" key="18">
    <source>
        <dbReference type="PROSITE" id="PS51711"/>
    </source>
</evidence>
<dbReference type="Pfam" id="PF07664">
    <property type="entry name" value="FeoB_C"/>
    <property type="match status" value="1"/>
</dbReference>
<feature type="transmembrane region" description="Helical" evidence="17">
    <location>
        <begin position="673"/>
        <end position="697"/>
    </location>
</feature>
<dbReference type="AlphaFoldDB" id="A0A3G1KVC0"/>
<evidence type="ECO:0000256" key="10">
    <source>
        <dbReference type="ARBA" id="ARBA00023004"/>
    </source>
</evidence>
<evidence type="ECO:0000256" key="14">
    <source>
        <dbReference type="NCBIfam" id="TIGR00437"/>
    </source>
</evidence>
<dbReference type="SUPFAM" id="SSF52540">
    <property type="entry name" value="P-loop containing nucleoside triphosphate hydrolases"/>
    <property type="match status" value="1"/>
</dbReference>
<dbReference type="GO" id="GO:0046872">
    <property type="term" value="F:metal ion binding"/>
    <property type="evidence" value="ECO:0007669"/>
    <property type="project" value="UniProtKB-KW"/>
</dbReference>
<feature type="transmembrane region" description="Helical" evidence="17">
    <location>
        <begin position="398"/>
        <end position="420"/>
    </location>
</feature>
<keyword evidence="5 17" id="KW-0410">Iron transport</keyword>
<dbReference type="InterPro" id="IPR011640">
    <property type="entry name" value="Fe2_transport_prot_B_C"/>
</dbReference>
<comment type="similarity">
    <text evidence="17">Belongs to the TRAFAC class TrmE-Era-EngA-EngB-Septin-like GTPase superfamily. FeoB GTPase (TC 9.A.8) family.</text>
</comment>